<evidence type="ECO:0000313" key="4">
    <source>
        <dbReference type="Proteomes" id="UP000325315"/>
    </source>
</evidence>
<reference evidence="4" key="1">
    <citation type="journal article" date="2019" name="Plant Biotechnol. J.">
        <title>Genome sequencing of the Australian wild diploid species Gossypium australe highlights disease resistance and delayed gland morphogenesis.</title>
        <authorList>
            <person name="Cai Y."/>
            <person name="Cai X."/>
            <person name="Wang Q."/>
            <person name="Wang P."/>
            <person name="Zhang Y."/>
            <person name="Cai C."/>
            <person name="Xu Y."/>
            <person name="Wang K."/>
            <person name="Zhou Z."/>
            <person name="Wang C."/>
            <person name="Geng S."/>
            <person name="Li B."/>
            <person name="Dong Q."/>
            <person name="Hou Y."/>
            <person name="Wang H."/>
            <person name="Ai P."/>
            <person name="Liu Z."/>
            <person name="Yi F."/>
            <person name="Sun M."/>
            <person name="An G."/>
            <person name="Cheng J."/>
            <person name="Zhang Y."/>
            <person name="Shi Q."/>
            <person name="Xie Y."/>
            <person name="Shi X."/>
            <person name="Chang Y."/>
            <person name="Huang F."/>
            <person name="Chen Y."/>
            <person name="Hong S."/>
            <person name="Mi L."/>
            <person name="Sun Q."/>
            <person name="Zhang L."/>
            <person name="Zhou B."/>
            <person name="Peng R."/>
            <person name="Zhang X."/>
            <person name="Liu F."/>
        </authorList>
    </citation>
    <scope>NUCLEOTIDE SEQUENCE [LARGE SCALE GENOMIC DNA]</scope>
    <source>
        <strain evidence="4">cv. PA1801</strain>
    </source>
</reference>
<protein>
    <submittedName>
        <fullName evidence="3">Reverse transcriptase</fullName>
    </submittedName>
</protein>
<sequence length="123" mass="14107">MEPLNATNIVLIPKIDQTLKVENYRPISLCMVLYRIISKTIANHYCIDKAQNAFVPRYMITDNVLLAFEILNSFKHKRTSKKCSLALKLDMSKTYDRCISTVSYSMVINGIEGQSFKPTRGLR</sequence>
<keyword evidence="3" id="KW-0808">Transferase</keyword>
<dbReference type="PANTHER" id="PTHR46890">
    <property type="entry name" value="NON-LTR RETROLELEMENT REVERSE TRANSCRIPTASE-LIKE PROTEIN-RELATED"/>
    <property type="match status" value="1"/>
</dbReference>
<keyword evidence="4" id="KW-1185">Reference proteome</keyword>
<evidence type="ECO:0000313" key="2">
    <source>
        <dbReference type="EMBL" id="KAA3463930.1"/>
    </source>
</evidence>
<evidence type="ECO:0000313" key="3">
    <source>
        <dbReference type="EMBL" id="KAA3463931.1"/>
    </source>
</evidence>
<dbReference type="OrthoDB" id="1733541at2759"/>
<gene>
    <name evidence="2" type="ORF">EPI10_008242</name>
    <name evidence="3" type="ORF">EPI10_008243</name>
</gene>
<evidence type="ECO:0000259" key="1">
    <source>
        <dbReference type="Pfam" id="PF00078"/>
    </source>
</evidence>
<feature type="domain" description="Reverse transcriptase" evidence="1">
    <location>
        <begin position="12"/>
        <end position="97"/>
    </location>
</feature>
<dbReference type="Proteomes" id="UP000325315">
    <property type="component" value="Unassembled WGS sequence"/>
</dbReference>
<dbReference type="Pfam" id="PF00078">
    <property type="entry name" value="RVT_1"/>
    <property type="match status" value="1"/>
</dbReference>
<proteinExistence type="predicted"/>
<reference evidence="3" key="2">
    <citation type="submission" date="2019-08" db="EMBL/GenBank/DDBJ databases">
        <authorList>
            <person name="Liu F."/>
        </authorList>
    </citation>
    <scope>NUCLEOTIDE SEQUENCE [LARGE SCALE GENOMIC DNA]</scope>
    <source>
        <strain evidence="3">PA1801</strain>
        <tissue evidence="3">Leaf</tissue>
    </source>
</reference>
<comment type="caution">
    <text evidence="3">The sequence shown here is derived from an EMBL/GenBank/DDBJ whole genome shotgun (WGS) entry which is preliminary data.</text>
</comment>
<dbReference type="PANTHER" id="PTHR46890:SF48">
    <property type="entry name" value="RNA-DIRECTED DNA POLYMERASE"/>
    <property type="match status" value="1"/>
</dbReference>
<dbReference type="EMBL" id="SMMG02000008">
    <property type="protein sequence ID" value="KAA3463931.1"/>
    <property type="molecule type" value="Genomic_DNA"/>
</dbReference>
<dbReference type="GO" id="GO:0003964">
    <property type="term" value="F:RNA-directed DNA polymerase activity"/>
    <property type="evidence" value="ECO:0007669"/>
    <property type="project" value="UniProtKB-KW"/>
</dbReference>
<dbReference type="InterPro" id="IPR052343">
    <property type="entry name" value="Retrotransposon-Effector_Assoc"/>
</dbReference>
<keyword evidence="3" id="KW-0695">RNA-directed DNA polymerase</keyword>
<accession>A0A5B6V4D9</accession>
<dbReference type="EMBL" id="SMMG02000008">
    <property type="protein sequence ID" value="KAA3463930.1"/>
    <property type="molecule type" value="Genomic_DNA"/>
</dbReference>
<name>A0A5B6V4D9_9ROSI</name>
<dbReference type="AlphaFoldDB" id="A0A5B6V4D9"/>
<dbReference type="InterPro" id="IPR000477">
    <property type="entry name" value="RT_dom"/>
</dbReference>
<organism evidence="3 4">
    <name type="scientific">Gossypium australe</name>
    <dbReference type="NCBI Taxonomy" id="47621"/>
    <lineage>
        <taxon>Eukaryota</taxon>
        <taxon>Viridiplantae</taxon>
        <taxon>Streptophyta</taxon>
        <taxon>Embryophyta</taxon>
        <taxon>Tracheophyta</taxon>
        <taxon>Spermatophyta</taxon>
        <taxon>Magnoliopsida</taxon>
        <taxon>eudicotyledons</taxon>
        <taxon>Gunneridae</taxon>
        <taxon>Pentapetalae</taxon>
        <taxon>rosids</taxon>
        <taxon>malvids</taxon>
        <taxon>Malvales</taxon>
        <taxon>Malvaceae</taxon>
        <taxon>Malvoideae</taxon>
        <taxon>Gossypium</taxon>
    </lineage>
</organism>
<keyword evidence="3" id="KW-0548">Nucleotidyltransferase</keyword>